<keyword evidence="2" id="KW-0472">Membrane</keyword>
<keyword evidence="2" id="KW-0812">Transmembrane</keyword>
<evidence type="ECO:0000256" key="2">
    <source>
        <dbReference type="SAM" id="Phobius"/>
    </source>
</evidence>
<evidence type="ECO:0000313" key="4">
    <source>
        <dbReference type="Proteomes" id="UP001385809"/>
    </source>
</evidence>
<keyword evidence="2" id="KW-1133">Transmembrane helix</keyword>
<evidence type="ECO:0000256" key="1">
    <source>
        <dbReference type="SAM" id="MobiDB-lite"/>
    </source>
</evidence>
<accession>A0ABU8MHV2</accession>
<name>A0ABU8MHV2_9PSEU</name>
<dbReference type="EMBL" id="JBBEGN010000001">
    <property type="protein sequence ID" value="MEJ2866519.1"/>
    <property type="molecule type" value="Genomic_DNA"/>
</dbReference>
<gene>
    <name evidence="3" type="ORF">WCD74_01995</name>
</gene>
<feature type="compositionally biased region" description="Polar residues" evidence="1">
    <location>
        <begin position="1"/>
        <end position="10"/>
    </location>
</feature>
<dbReference type="Proteomes" id="UP001385809">
    <property type="component" value="Unassembled WGS sequence"/>
</dbReference>
<keyword evidence="4" id="KW-1185">Reference proteome</keyword>
<proteinExistence type="predicted"/>
<comment type="caution">
    <text evidence="3">The sequence shown here is derived from an EMBL/GenBank/DDBJ whole genome shotgun (WGS) entry which is preliminary data.</text>
</comment>
<reference evidence="3 4" key="1">
    <citation type="submission" date="2024-03" db="EMBL/GenBank/DDBJ databases">
        <title>Actinomycetospora sp. OC33-EN08, a novel actinomycete isolated from wild orchid (Aerides multiflora).</title>
        <authorList>
            <person name="Suriyachadkun C."/>
        </authorList>
    </citation>
    <scope>NUCLEOTIDE SEQUENCE [LARGE SCALE GENOMIC DNA]</scope>
    <source>
        <strain evidence="3 4">OC33-EN08</strain>
    </source>
</reference>
<feature type="region of interest" description="Disordered" evidence="1">
    <location>
        <begin position="1"/>
        <end position="25"/>
    </location>
</feature>
<organism evidence="3 4">
    <name type="scientific">Actinomycetospora aurantiaca</name>
    <dbReference type="NCBI Taxonomy" id="3129233"/>
    <lineage>
        <taxon>Bacteria</taxon>
        <taxon>Bacillati</taxon>
        <taxon>Actinomycetota</taxon>
        <taxon>Actinomycetes</taxon>
        <taxon>Pseudonocardiales</taxon>
        <taxon>Pseudonocardiaceae</taxon>
        <taxon>Actinomycetospora</taxon>
    </lineage>
</organism>
<sequence>MTQVDRTTPAVTHIPAPRRPLEPWTPTPPSGIRWMDAGGAPVPPSPRRSRRPWWIAAGVVVLLAVSGLIASSVVAANRTMSVQGSVVVSTAGLGLPGVPCAPRSVTGRSVSVFGSDGRLVATAPMPATGYAVDRWRSSRPYADGCRFDVLFTDVPANDTLYRVGVGGSIADTVGFTREQLTTTGAQVTVGR</sequence>
<dbReference type="SUPFAM" id="SSF56801">
    <property type="entry name" value="Acetyl-CoA synthetase-like"/>
    <property type="match status" value="1"/>
</dbReference>
<feature type="transmembrane region" description="Helical" evidence="2">
    <location>
        <begin position="53"/>
        <end position="76"/>
    </location>
</feature>
<protein>
    <submittedName>
        <fullName evidence="3">Uncharacterized protein</fullName>
    </submittedName>
</protein>
<evidence type="ECO:0000313" key="3">
    <source>
        <dbReference type="EMBL" id="MEJ2866519.1"/>
    </source>
</evidence>
<dbReference type="RefSeq" id="WP_337693140.1">
    <property type="nucleotide sequence ID" value="NZ_JBBEGN010000001.1"/>
</dbReference>